<evidence type="ECO:0000256" key="1">
    <source>
        <dbReference type="SAM" id="SignalP"/>
    </source>
</evidence>
<reference evidence="3 4" key="1">
    <citation type="submission" date="2019-12" db="EMBL/GenBank/DDBJ databases">
        <title>Novel species isolated from a subtropical stream in China.</title>
        <authorList>
            <person name="Lu H."/>
        </authorList>
    </citation>
    <scope>NUCLEOTIDE SEQUENCE [LARGE SCALE GENOMIC DNA]</scope>
    <source>
        <strain evidence="3 4">FT107W</strain>
    </source>
</reference>
<evidence type="ECO:0000313" key="4">
    <source>
        <dbReference type="Proteomes" id="UP000484875"/>
    </source>
</evidence>
<keyword evidence="4" id="KW-1185">Reference proteome</keyword>
<evidence type="ECO:0000259" key="2">
    <source>
        <dbReference type="Pfam" id="PF07589"/>
    </source>
</evidence>
<dbReference type="AlphaFoldDB" id="A0A845HPU3"/>
<dbReference type="Proteomes" id="UP000484875">
    <property type="component" value="Unassembled WGS sequence"/>
</dbReference>
<keyword evidence="1" id="KW-0732">Signal</keyword>
<name>A0A845HPU3_9BURK</name>
<protein>
    <submittedName>
        <fullName evidence="3">PEP-CTERM sorting domain-containing protein</fullName>
    </submittedName>
</protein>
<comment type="caution">
    <text evidence="3">The sequence shown here is derived from an EMBL/GenBank/DDBJ whole genome shotgun (WGS) entry which is preliminary data.</text>
</comment>
<feature type="chain" id="PRO_5032905299" evidence="1">
    <location>
        <begin position="24"/>
        <end position="223"/>
    </location>
</feature>
<accession>A0A845HPU3</accession>
<feature type="domain" description="Ice-binding protein C-terminal" evidence="2">
    <location>
        <begin position="195"/>
        <end position="219"/>
    </location>
</feature>
<feature type="signal peptide" evidence="1">
    <location>
        <begin position="1"/>
        <end position="23"/>
    </location>
</feature>
<organism evidence="3 4">
    <name type="scientific">Duganella vulcania</name>
    <dbReference type="NCBI Taxonomy" id="2692166"/>
    <lineage>
        <taxon>Bacteria</taxon>
        <taxon>Pseudomonadati</taxon>
        <taxon>Pseudomonadota</taxon>
        <taxon>Betaproteobacteria</taxon>
        <taxon>Burkholderiales</taxon>
        <taxon>Oxalobacteraceae</taxon>
        <taxon>Telluria group</taxon>
        <taxon>Duganella</taxon>
    </lineage>
</organism>
<proteinExistence type="predicted"/>
<dbReference type="EMBL" id="WWCV01000046">
    <property type="protein sequence ID" value="MYN19439.1"/>
    <property type="molecule type" value="Genomic_DNA"/>
</dbReference>
<dbReference type="NCBIfam" id="TIGR02595">
    <property type="entry name" value="PEP_CTERM"/>
    <property type="match status" value="1"/>
</dbReference>
<gene>
    <name evidence="3" type="ORF">GTP81_22080</name>
</gene>
<dbReference type="Pfam" id="PF07589">
    <property type="entry name" value="PEP-CTERM"/>
    <property type="match status" value="1"/>
</dbReference>
<sequence>MSIKLFAAAAIVALTVFATQAHAGQTWTVTTTGTIDEGADVTGVFGMGPRNLAGLSFTQSVTSSLDDGSASYFSYFSDTVTIDGHTVTLSPYAPGYDTQAIENGISKHNGSDVIYSHVYGYTAARNAFTVSQYAVNSTKSFVPSADYAQVLGPIDVSDPSFTAYSGFSIQKDQWGDGSEYAWFQSRSVRTISVNAVPEPEAYAMLLAGLGLVGFAARRKRMAA</sequence>
<dbReference type="InterPro" id="IPR013424">
    <property type="entry name" value="Ice-binding_C"/>
</dbReference>
<evidence type="ECO:0000313" key="3">
    <source>
        <dbReference type="EMBL" id="MYN19439.1"/>
    </source>
</evidence>